<organism evidence="1 2">
    <name type="scientific">Alkalihalobacterium chitinilyticum</name>
    <dbReference type="NCBI Taxonomy" id="2980103"/>
    <lineage>
        <taxon>Bacteria</taxon>
        <taxon>Bacillati</taxon>
        <taxon>Bacillota</taxon>
        <taxon>Bacilli</taxon>
        <taxon>Bacillales</taxon>
        <taxon>Bacillaceae</taxon>
        <taxon>Alkalihalobacterium</taxon>
    </lineage>
</organism>
<dbReference type="EMBL" id="JAOTPO010000006">
    <property type="protein sequence ID" value="MDE5413735.1"/>
    <property type="molecule type" value="Genomic_DNA"/>
</dbReference>
<sequence>MRNLLLAIGLGAAAYSMRDRRNRKRMMQWVQPLTKLDIQNIVPDQNDLQKMRKRMMKNFA</sequence>
<protein>
    <submittedName>
        <fullName evidence="1">DUF3918 domain-containing protein</fullName>
    </submittedName>
</protein>
<keyword evidence="2" id="KW-1185">Reference proteome</keyword>
<accession>A0ABT5VE41</accession>
<dbReference type="Proteomes" id="UP001148125">
    <property type="component" value="Unassembled WGS sequence"/>
</dbReference>
<evidence type="ECO:0000313" key="1">
    <source>
        <dbReference type="EMBL" id="MDE5413735.1"/>
    </source>
</evidence>
<dbReference type="RefSeq" id="WP_275118356.1">
    <property type="nucleotide sequence ID" value="NZ_JAOTPO010000006.1"/>
</dbReference>
<proteinExistence type="predicted"/>
<gene>
    <name evidence="1" type="ORF">N7Z68_10090</name>
</gene>
<comment type="caution">
    <text evidence="1">The sequence shown here is derived from an EMBL/GenBank/DDBJ whole genome shotgun (WGS) entry which is preliminary data.</text>
</comment>
<reference evidence="1" key="1">
    <citation type="submission" date="2024-05" db="EMBL/GenBank/DDBJ databases">
        <title>Alkalihalobacillus sp. strain MEB203 novel alkaliphilic bacterium from Lonar Lake, India.</title>
        <authorList>
            <person name="Joshi A."/>
            <person name="Thite S."/>
            <person name="Mengade P."/>
        </authorList>
    </citation>
    <scope>NUCLEOTIDE SEQUENCE</scope>
    <source>
        <strain evidence="1">MEB 203</strain>
    </source>
</reference>
<evidence type="ECO:0000313" key="2">
    <source>
        <dbReference type="Proteomes" id="UP001148125"/>
    </source>
</evidence>
<name>A0ABT5VE41_9BACI</name>